<sequence>MHDGLTLRRAGTQQSTCCVHDQGLAPHGDERLGQDMTEPRPATGSCQDDGDGHGTRLRKIRA</sequence>
<gene>
    <name evidence="2" type="ORF">CSO01_24600</name>
</gene>
<comment type="caution">
    <text evidence="2">The sequence shown here is derived from an EMBL/GenBank/DDBJ whole genome shotgun (WGS) entry which is preliminary data.</text>
</comment>
<evidence type="ECO:0000313" key="2">
    <source>
        <dbReference type="EMBL" id="GEP69745.1"/>
    </source>
</evidence>
<protein>
    <submittedName>
        <fullName evidence="2">Uncharacterized protein</fullName>
    </submittedName>
</protein>
<keyword evidence="3" id="KW-1185">Reference proteome</keyword>
<organism evidence="2 3">
    <name type="scientific">Cellulomonas soli</name>
    <dbReference type="NCBI Taxonomy" id="931535"/>
    <lineage>
        <taxon>Bacteria</taxon>
        <taxon>Bacillati</taxon>
        <taxon>Actinomycetota</taxon>
        <taxon>Actinomycetes</taxon>
        <taxon>Micrococcales</taxon>
        <taxon>Cellulomonadaceae</taxon>
        <taxon>Cellulomonas</taxon>
    </lineage>
</organism>
<dbReference type="AlphaFoldDB" id="A0A512PEV9"/>
<dbReference type="Proteomes" id="UP000321798">
    <property type="component" value="Unassembled WGS sequence"/>
</dbReference>
<evidence type="ECO:0000313" key="3">
    <source>
        <dbReference type="Proteomes" id="UP000321798"/>
    </source>
</evidence>
<proteinExistence type="predicted"/>
<accession>A0A512PEV9</accession>
<evidence type="ECO:0000256" key="1">
    <source>
        <dbReference type="SAM" id="MobiDB-lite"/>
    </source>
</evidence>
<dbReference type="EMBL" id="BKAL01000008">
    <property type="protein sequence ID" value="GEP69745.1"/>
    <property type="molecule type" value="Genomic_DNA"/>
</dbReference>
<feature type="region of interest" description="Disordered" evidence="1">
    <location>
        <begin position="1"/>
        <end position="62"/>
    </location>
</feature>
<reference evidence="2 3" key="1">
    <citation type="submission" date="2019-07" db="EMBL/GenBank/DDBJ databases">
        <title>Whole genome shotgun sequence of Cellulomonas soli NBRC 109434.</title>
        <authorList>
            <person name="Hosoyama A."/>
            <person name="Uohara A."/>
            <person name="Ohji S."/>
            <person name="Ichikawa N."/>
        </authorList>
    </citation>
    <scope>NUCLEOTIDE SEQUENCE [LARGE SCALE GENOMIC DNA]</scope>
    <source>
        <strain evidence="2 3">NBRC 109434</strain>
    </source>
</reference>
<name>A0A512PEV9_9CELL</name>